<dbReference type="GO" id="GO:0005524">
    <property type="term" value="F:ATP binding"/>
    <property type="evidence" value="ECO:0007669"/>
    <property type="project" value="UniProtKB-KW"/>
</dbReference>
<comment type="caution">
    <text evidence="7">The sequence shown here is derived from an EMBL/GenBank/DDBJ whole genome shotgun (WGS) entry which is preliminary data.</text>
</comment>
<protein>
    <recommendedName>
        <fullName evidence="6">Aminoacyl-tRNA synthetase class I anticodon-binding domain-containing protein</fullName>
    </recommendedName>
</protein>
<accession>A0A846Z9F6</accession>
<evidence type="ECO:0000256" key="2">
    <source>
        <dbReference type="ARBA" id="ARBA00022741"/>
    </source>
</evidence>
<gene>
    <name evidence="7" type="ORF">HGB48_35970</name>
</gene>
<dbReference type="SUPFAM" id="SSF48163">
    <property type="entry name" value="An anticodon-binding domain of class I aminoacyl-tRNA synthetases"/>
    <property type="match status" value="1"/>
</dbReference>
<feature type="domain" description="Aminoacyl-tRNA synthetase class I anticodon-binding" evidence="6">
    <location>
        <begin position="27"/>
        <end position="64"/>
    </location>
</feature>
<name>A0A846Z9F6_9ACTN</name>
<sequence length="70" mass="7381">MQGTSPHIAAFIALPTPWIQAESFAGGIREASQIIRVALTGSTRSPDLHAIAMVIGEQEVLRRAAALLGD</sequence>
<reference evidence="7 8" key="1">
    <citation type="submission" date="2020-04" db="EMBL/GenBank/DDBJ databases">
        <title>MicrobeNet Type strains.</title>
        <authorList>
            <person name="Nicholson A.C."/>
        </authorList>
    </citation>
    <scope>NUCLEOTIDE SEQUENCE [LARGE SCALE GENOMIC DNA]</scope>
    <source>
        <strain evidence="7 8">ATCC BAA-277</strain>
    </source>
</reference>
<evidence type="ECO:0000256" key="5">
    <source>
        <dbReference type="ARBA" id="ARBA00023146"/>
    </source>
</evidence>
<organism evidence="7 8">
    <name type="scientific">Actinomadura latina</name>
    <dbReference type="NCBI Taxonomy" id="163603"/>
    <lineage>
        <taxon>Bacteria</taxon>
        <taxon>Bacillati</taxon>
        <taxon>Actinomycetota</taxon>
        <taxon>Actinomycetes</taxon>
        <taxon>Streptosporangiales</taxon>
        <taxon>Thermomonosporaceae</taxon>
        <taxon>Actinomadura</taxon>
    </lineage>
</organism>
<dbReference type="Gene3D" id="1.10.10.350">
    <property type="match status" value="1"/>
</dbReference>
<dbReference type="Pfam" id="PF19269">
    <property type="entry name" value="Anticodon_2"/>
    <property type="match status" value="1"/>
</dbReference>
<keyword evidence="8" id="KW-1185">Reference proteome</keyword>
<evidence type="ECO:0000256" key="3">
    <source>
        <dbReference type="ARBA" id="ARBA00022840"/>
    </source>
</evidence>
<dbReference type="GO" id="GO:0006412">
    <property type="term" value="P:translation"/>
    <property type="evidence" value="ECO:0007669"/>
    <property type="project" value="UniProtKB-KW"/>
</dbReference>
<evidence type="ECO:0000313" key="7">
    <source>
        <dbReference type="EMBL" id="NKZ09101.1"/>
    </source>
</evidence>
<dbReference type="InterPro" id="IPR045462">
    <property type="entry name" value="aa-tRNA-synth_I_cd-bd"/>
</dbReference>
<dbReference type="GO" id="GO:0004812">
    <property type="term" value="F:aminoacyl-tRNA ligase activity"/>
    <property type="evidence" value="ECO:0007669"/>
    <property type="project" value="UniProtKB-KW"/>
</dbReference>
<dbReference type="GO" id="GO:0000049">
    <property type="term" value="F:tRNA binding"/>
    <property type="evidence" value="ECO:0007669"/>
    <property type="project" value="InterPro"/>
</dbReference>
<dbReference type="EMBL" id="JAAXPI010000121">
    <property type="protein sequence ID" value="NKZ09101.1"/>
    <property type="molecule type" value="Genomic_DNA"/>
</dbReference>
<dbReference type="InterPro" id="IPR020751">
    <property type="entry name" value="aa-tRNA-synth_I_codon-bd_sub2"/>
</dbReference>
<keyword evidence="5" id="KW-0030">Aminoacyl-tRNA synthetase</keyword>
<keyword evidence="2" id="KW-0547">Nucleotide-binding</keyword>
<dbReference type="Proteomes" id="UP000579250">
    <property type="component" value="Unassembled WGS sequence"/>
</dbReference>
<keyword evidence="4" id="KW-0648">Protein biosynthesis</keyword>
<evidence type="ECO:0000259" key="6">
    <source>
        <dbReference type="Pfam" id="PF19269"/>
    </source>
</evidence>
<evidence type="ECO:0000256" key="1">
    <source>
        <dbReference type="ARBA" id="ARBA00022598"/>
    </source>
</evidence>
<keyword evidence="1" id="KW-0436">Ligase</keyword>
<evidence type="ECO:0000256" key="4">
    <source>
        <dbReference type="ARBA" id="ARBA00022917"/>
    </source>
</evidence>
<keyword evidence="3" id="KW-0067">ATP-binding</keyword>
<dbReference type="InterPro" id="IPR008925">
    <property type="entry name" value="aa_tRNA-synth_I_cd-bd_sf"/>
</dbReference>
<dbReference type="AlphaFoldDB" id="A0A846Z9F6"/>
<proteinExistence type="predicted"/>
<evidence type="ECO:0000313" key="8">
    <source>
        <dbReference type="Proteomes" id="UP000579250"/>
    </source>
</evidence>